<evidence type="ECO:0000256" key="6">
    <source>
        <dbReference type="SAM" id="MobiDB-lite"/>
    </source>
</evidence>
<evidence type="ECO:0000256" key="4">
    <source>
        <dbReference type="PIRSR" id="PIRSR001227-1"/>
    </source>
</evidence>
<comment type="caution">
    <text evidence="7">The sequence shown here is derived from an EMBL/GenBank/DDBJ whole genome shotgun (WGS) entry which is preliminary data.</text>
</comment>
<evidence type="ECO:0000313" key="8">
    <source>
        <dbReference type="Proteomes" id="UP000308528"/>
    </source>
</evidence>
<dbReference type="InterPro" id="IPR014395">
    <property type="entry name" value="Pen/GL7ACA/AHL_acylase"/>
</dbReference>
<reference evidence="7 8" key="1">
    <citation type="submission" date="2019-04" db="EMBL/GenBank/DDBJ databases">
        <title>Lewinella litorea sp. nov., isolated from a marine sand.</title>
        <authorList>
            <person name="Yoon J.-H."/>
        </authorList>
    </citation>
    <scope>NUCLEOTIDE SEQUENCE [LARGE SCALE GENOMIC DNA]</scope>
    <source>
        <strain evidence="7 8">HSMS-39</strain>
    </source>
</reference>
<dbReference type="PIRSF" id="PIRSF001227">
    <property type="entry name" value="Pen_acylase"/>
    <property type="match status" value="1"/>
</dbReference>
<dbReference type="SUPFAM" id="SSF56235">
    <property type="entry name" value="N-terminal nucleophile aminohydrolases (Ntn hydrolases)"/>
    <property type="match status" value="1"/>
</dbReference>
<keyword evidence="5" id="KW-0479">Metal-binding</keyword>
<protein>
    <submittedName>
        <fullName evidence="7">Penicillin acylase family protein</fullName>
    </submittedName>
</protein>
<dbReference type="InterPro" id="IPR023343">
    <property type="entry name" value="Penicillin_amidase_dom1"/>
</dbReference>
<organism evidence="7 8">
    <name type="scientific">Neolewinella litorea</name>
    <dbReference type="NCBI Taxonomy" id="2562452"/>
    <lineage>
        <taxon>Bacteria</taxon>
        <taxon>Pseudomonadati</taxon>
        <taxon>Bacteroidota</taxon>
        <taxon>Saprospiria</taxon>
        <taxon>Saprospirales</taxon>
        <taxon>Lewinellaceae</taxon>
        <taxon>Neolewinella</taxon>
    </lineage>
</organism>
<keyword evidence="8" id="KW-1185">Reference proteome</keyword>
<evidence type="ECO:0000256" key="5">
    <source>
        <dbReference type="PIRSR" id="PIRSR001227-2"/>
    </source>
</evidence>
<comment type="similarity">
    <text evidence="1">Belongs to the peptidase S45 family.</text>
</comment>
<evidence type="ECO:0000313" key="7">
    <source>
        <dbReference type="EMBL" id="THH39809.1"/>
    </source>
</evidence>
<dbReference type="InterPro" id="IPR043147">
    <property type="entry name" value="Penicillin_amidase_A-knob"/>
</dbReference>
<keyword evidence="2" id="KW-0378">Hydrolase</keyword>
<dbReference type="OrthoDB" id="9759796at2"/>
<dbReference type="PANTHER" id="PTHR34218">
    <property type="entry name" value="PEPTIDASE S45 PENICILLIN AMIDASE"/>
    <property type="match status" value="1"/>
</dbReference>
<feature type="active site" description="Nucleophile" evidence="4">
    <location>
        <position position="303"/>
    </location>
</feature>
<proteinExistence type="inferred from homology"/>
<feature type="region of interest" description="Disordered" evidence="6">
    <location>
        <begin position="265"/>
        <end position="300"/>
    </location>
</feature>
<dbReference type="Gene3D" id="1.10.439.10">
    <property type="entry name" value="Penicillin Amidohydrolase, domain 1"/>
    <property type="match status" value="1"/>
</dbReference>
<accession>A0A4S4NJ78</accession>
<dbReference type="InterPro" id="IPR002692">
    <property type="entry name" value="S45"/>
</dbReference>
<dbReference type="GO" id="GO:0016811">
    <property type="term" value="F:hydrolase activity, acting on carbon-nitrogen (but not peptide) bonds, in linear amides"/>
    <property type="evidence" value="ECO:0007669"/>
    <property type="project" value="InterPro"/>
</dbReference>
<dbReference type="RefSeq" id="WP_136458710.1">
    <property type="nucleotide sequence ID" value="NZ_SRSF01000003.1"/>
</dbReference>
<dbReference type="GO" id="GO:0017000">
    <property type="term" value="P:antibiotic biosynthetic process"/>
    <property type="evidence" value="ECO:0007669"/>
    <property type="project" value="InterPro"/>
</dbReference>
<keyword evidence="3" id="KW-0865">Zymogen</keyword>
<dbReference type="CDD" id="cd03747">
    <property type="entry name" value="Ntn_PGA_like"/>
    <property type="match status" value="1"/>
</dbReference>
<dbReference type="EMBL" id="SRSF01000003">
    <property type="protein sequence ID" value="THH39809.1"/>
    <property type="molecule type" value="Genomic_DNA"/>
</dbReference>
<name>A0A4S4NJ78_9BACT</name>
<dbReference type="InterPro" id="IPR029055">
    <property type="entry name" value="Ntn_hydrolases_N"/>
</dbReference>
<keyword evidence="5" id="KW-0106">Calcium</keyword>
<dbReference type="PANTHER" id="PTHR34218:SF4">
    <property type="entry name" value="ACYL-HOMOSERINE LACTONE ACYLASE QUIP"/>
    <property type="match status" value="1"/>
</dbReference>
<dbReference type="AlphaFoldDB" id="A0A4S4NJ78"/>
<dbReference type="Gene3D" id="3.60.20.10">
    <property type="entry name" value="Glutamine Phosphoribosylpyrophosphate, subunit 1, domain 1"/>
    <property type="match status" value="1"/>
</dbReference>
<dbReference type="InterPro" id="IPR043146">
    <property type="entry name" value="Penicillin_amidase_N_B-knob"/>
</dbReference>
<dbReference type="Gene3D" id="1.10.1400.10">
    <property type="match status" value="1"/>
</dbReference>
<feature type="binding site" evidence="5">
    <location>
        <position position="375"/>
    </location>
    <ligand>
        <name>Ca(2+)</name>
        <dbReference type="ChEBI" id="CHEBI:29108"/>
    </ligand>
</feature>
<dbReference type="GO" id="GO:0046872">
    <property type="term" value="F:metal ion binding"/>
    <property type="evidence" value="ECO:0007669"/>
    <property type="project" value="UniProtKB-KW"/>
</dbReference>
<dbReference type="Gene3D" id="2.30.120.10">
    <property type="match status" value="1"/>
</dbReference>
<evidence type="ECO:0000256" key="2">
    <source>
        <dbReference type="ARBA" id="ARBA00022801"/>
    </source>
</evidence>
<sequence length="823" mass="93373">MRWIPPALAALLLTGWLLFGSLAQPFGLPLPALGPFFNPGMGFWQNAGEGPRTQQLNFHLPDSLARGEIHFDNRGVPHIIAGSLESACFLQGYVNAYDRMWQMDISTRATEGALAQVLGPDMAQRDLVQIRKGFREIARRTVDTIRLEFPDDYRALKAYSDGINAYLDQLKPEDYPVEYKLLGHEPLRWSPYRTALLMKGMSSGLSGAYNDAEATKTLQRLGRDDFIDLFPERFPRASPVVPTANTTTANDRVSRFSFLPLPTLSASRGTDTAPARGAQNPLTEEQERQQSYRYFPPDPDNGSNNWAVAGRRSNTRAPILANDPHLSLSYPSVWYEIQLSFPGCNARGVGLAGAPGLMMGFNDYVAWGETNVGHDVTDWYRIHWTAADRSAYRLDGREVPTKFVTDTLRVKGAPDEIVEVPWTVFGPVPNTEGPYAEMAMRWRAQDTPGKAVRPHTIVATFLKLMQARNYADYVAALRGYVDPAQNFIFAARDGDIAIRPNGFFPLRQPEEGRFIREGDSLKNAWRGWIPFEKRPVSYNPARGYVSSANQVTTDASYPYYYLGRFDEYRGRYINRVLDHQPTMNQRRMKELQLDAYSLLAEELAPFLIARINRQALNEEGRRLLRVLSEWDYRYTGDSRAPTLFDDWRERLYTLTFDELPREDGLLRPEWWKLNDLLRDDPGNAIFDVVATPDFRETAAMLTQRVFDELVEELDGELPVTWSERRDAHIDHLGKIPGFGSPLITTPGARMTPRVVDDNFGASWRMVVELGEKPRGWGALPGGASGNPGSEFYDNGFEEWAEGRYHELTRWTRPQDPIGSWIFE</sequence>
<feature type="binding site" evidence="5">
    <location>
        <position position="378"/>
    </location>
    <ligand>
        <name>Ca(2+)</name>
        <dbReference type="ChEBI" id="CHEBI:29108"/>
    </ligand>
</feature>
<dbReference type="Proteomes" id="UP000308528">
    <property type="component" value="Unassembled WGS sequence"/>
</dbReference>
<evidence type="ECO:0000256" key="1">
    <source>
        <dbReference type="ARBA" id="ARBA00006586"/>
    </source>
</evidence>
<gene>
    <name evidence="7" type="ORF">E4021_09355</name>
</gene>
<comment type="cofactor">
    <cofactor evidence="5">
        <name>Ca(2+)</name>
        <dbReference type="ChEBI" id="CHEBI:29108"/>
    </cofactor>
    <text evidence="5">Binds 1 Ca(2+) ion per dimer.</text>
</comment>
<dbReference type="Pfam" id="PF01804">
    <property type="entry name" value="Penicil_amidase"/>
    <property type="match status" value="1"/>
</dbReference>
<evidence type="ECO:0000256" key="3">
    <source>
        <dbReference type="ARBA" id="ARBA00023145"/>
    </source>
</evidence>